<keyword evidence="1" id="KW-0805">Transcription regulation</keyword>
<dbReference type="PRINTS" id="PR00778">
    <property type="entry name" value="HTHARSR"/>
</dbReference>
<dbReference type="InterPro" id="IPR051011">
    <property type="entry name" value="Metal_resp_trans_reg"/>
</dbReference>
<keyword evidence="3" id="KW-0804">Transcription</keyword>
<dbReference type="InterPro" id="IPR011991">
    <property type="entry name" value="ArsR-like_HTH"/>
</dbReference>
<dbReference type="Proteomes" id="UP000473531">
    <property type="component" value="Unassembled WGS sequence"/>
</dbReference>
<keyword evidence="7" id="KW-1185">Reference proteome</keyword>
<evidence type="ECO:0000256" key="4">
    <source>
        <dbReference type="SAM" id="MobiDB-lite"/>
    </source>
</evidence>
<feature type="region of interest" description="Disordered" evidence="4">
    <location>
        <begin position="87"/>
        <end position="115"/>
    </location>
</feature>
<dbReference type="CDD" id="cd00090">
    <property type="entry name" value="HTH_ARSR"/>
    <property type="match status" value="1"/>
</dbReference>
<dbReference type="RefSeq" id="WP_160600034.1">
    <property type="nucleotide sequence ID" value="NZ_WTYU01000001.1"/>
</dbReference>
<dbReference type="PANTHER" id="PTHR43132:SF2">
    <property type="entry name" value="ARSENICAL RESISTANCE OPERON REPRESSOR ARSR-RELATED"/>
    <property type="match status" value="1"/>
</dbReference>
<protein>
    <submittedName>
        <fullName evidence="6">Metalloregulator ArsR/SmtB family transcription factor</fullName>
    </submittedName>
</protein>
<sequence length="115" mass="12651">MTEPALEQLRAIAHPLRYAILLAIRDGEKNVGEIEAISRIGQPALSQQLAYLRKADLVQTRREAKLVYYAINTQQLEPLINFLDQLRPAAKSTDGPQPGSKKPPTSSAARFATIG</sequence>
<evidence type="ECO:0000313" key="6">
    <source>
        <dbReference type="EMBL" id="MXP13795.1"/>
    </source>
</evidence>
<comment type="caution">
    <text evidence="6">The sequence shown here is derived from an EMBL/GenBank/DDBJ whole genome shotgun (WGS) entry which is preliminary data.</text>
</comment>
<dbReference type="InterPro" id="IPR001845">
    <property type="entry name" value="HTH_ArsR_DNA-bd_dom"/>
</dbReference>
<dbReference type="PROSITE" id="PS50987">
    <property type="entry name" value="HTH_ARSR_2"/>
    <property type="match status" value="1"/>
</dbReference>
<dbReference type="GO" id="GO:0003700">
    <property type="term" value="F:DNA-binding transcription factor activity"/>
    <property type="evidence" value="ECO:0007669"/>
    <property type="project" value="InterPro"/>
</dbReference>
<feature type="domain" description="HTH arsR-type" evidence="5">
    <location>
        <begin position="1"/>
        <end position="91"/>
    </location>
</feature>
<dbReference type="OrthoDB" id="194599at2"/>
<proteinExistence type="predicted"/>
<dbReference type="InterPro" id="IPR036390">
    <property type="entry name" value="WH_DNA-bd_sf"/>
</dbReference>
<dbReference type="Pfam" id="PF01022">
    <property type="entry name" value="HTH_5"/>
    <property type="match status" value="1"/>
</dbReference>
<evidence type="ECO:0000256" key="2">
    <source>
        <dbReference type="ARBA" id="ARBA00023125"/>
    </source>
</evidence>
<organism evidence="6 7">
    <name type="scientific">Allopontixanthobacter confluentis</name>
    <dbReference type="NCBI Taxonomy" id="1849021"/>
    <lineage>
        <taxon>Bacteria</taxon>
        <taxon>Pseudomonadati</taxon>
        <taxon>Pseudomonadota</taxon>
        <taxon>Alphaproteobacteria</taxon>
        <taxon>Sphingomonadales</taxon>
        <taxon>Erythrobacteraceae</taxon>
        <taxon>Allopontixanthobacter</taxon>
    </lineage>
</organism>
<dbReference type="GO" id="GO:0003677">
    <property type="term" value="F:DNA binding"/>
    <property type="evidence" value="ECO:0007669"/>
    <property type="project" value="UniProtKB-KW"/>
</dbReference>
<dbReference type="AlphaFoldDB" id="A0A6L7GE94"/>
<name>A0A6L7GE94_9SPHN</name>
<evidence type="ECO:0000256" key="1">
    <source>
        <dbReference type="ARBA" id="ARBA00023015"/>
    </source>
</evidence>
<reference evidence="6 7" key="1">
    <citation type="submission" date="2019-12" db="EMBL/GenBank/DDBJ databases">
        <title>Genomic-based taxomic classification of the family Erythrobacteraceae.</title>
        <authorList>
            <person name="Xu L."/>
        </authorList>
    </citation>
    <scope>NUCLEOTIDE SEQUENCE [LARGE SCALE GENOMIC DNA]</scope>
    <source>
        <strain evidence="6 7">KCTC 52259</strain>
    </source>
</reference>
<dbReference type="NCBIfam" id="NF033788">
    <property type="entry name" value="HTH_metalloreg"/>
    <property type="match status" value="1"/>
</dbReference>
<dbReference type="SUPFAM" id="SSF46785">
    <property type="entry name" value="Winged helix' DNA-binding domain"/>
    <property type="match status" value="1"/>
</dbReference>
<gene>
    <name evidence="6" type="ORF">GRI44_03395</name>
</gene>
<evidence type="ECO:0000256" key="3">
    <source>
        <dbReference type="ARBA" id="ARBA00023163"/>
    </source>
</evidence>
<evidence type="ECO:0000313" key="7">
    <source>
        <dbReference type="Proteomes" id="UP000473531"/>
    </source>
</evidence>
<keyword evidence="2" id="KW-0238">DNA-binding</keyword>
<evidence type="ECO:0000259" key="5">
    <source>
        <dbReference type="PROSITE" id="PS50987"/>
    </source>
</evidence>
<dbReference type="InterPro" id="IPR036388">
    <property type="entry name" value="WH-like_DNA-bd_sf"/>
</dbReference>
<dbReference type="SMART" id="SM00418">
    <property type="entry name" value="HTH_ARSR"/>
    <property type="match status" value="1"/>
</dbReference>
<dbReference type="EMBL" id="WTYU01000001">
    <property type="protein sequence ID" value="MXP13795.1"/>
    <property type="molecule type" value="Genomic_DNA"/>
</dbReference>
<accession>A0A6L7GE94</accession>
<dbReference type="Gene3D" id="1.10.10.10">
    <property type="entry name" value="Winged helix-like DNA-binding domain superfamily/Winged helix DNA-binding domain"/>
    <property type="match status" value="1"/>
</dbReference>
<dbReference type="PANTHER" id="PTHR43132">
    <property type="entry name" value="ARSENICAL RESISTANCE OPERON REPRESSOR ARSR-RELATED"/>
    <property type="match status" value="1"/>
</dbReference>